<dbReference type="PANTHER" id="PTHR23227:SF67">
    <property type="entry name" value="CRANIOFACIAL DEVELOPMENT PROTEIN 2-LIKE"/>
    <property type="match status" value="1"/>
</dbReference>
<accession>T1EWN4</accession>
<sequence length="204" mass="22841">MATLERKQMVFENVHGGFGYGERNEDGNRILEFAESHGFCLLNTYFRQRIKLPELKTFEAIVFILTIGTVNVILLDIYRTESQCTYNNLVTEPQSFVVPLQKLEEDSSDGHLTQDSNASDDTAGLGSETSFHGITTLAALKSDPSIATSTNLEHNLGTSNHLNHTSFHPYGHSADGHFFIPAQIIEEASRKRELRLLKNKCLIL</sequence>
<evidence type="ECO:0000313" key="1">
    <source>
        <dbReference type="EMBL" id="ESN91345.1"/>
    </source>
</evidence>
<dbReference type="InParanoid" id="T1EWN4"/>
<protein>
    <submittedName>
        <fullName evidence="1 2">Uncharacterized protein</fullName>
    </submittedName>
</protein>
<dbReference type="EMBL" id="AMQM01002035">
    <property type="status" value="NOT_ANNOTATED_CDS"/>
    <property type="molecule type" value="Genomic_DNA"/>
</dbReference>
<evidence type="ECO:0000313" key="2">
    <source>
        <dbReference type="EnsemblMetazoa" id="HelroP165369"/>
    </source>
</evidence>
<dbReference type="RefSeq" id="XP_009030214.1">
    <property type="nucleotide sequence ID" value="XM_009031966.1"/>
</dbReference>
<dbReference type="CTD" id="20200984"/>
<dbReference type="Proteomes" id="UP000015101">
    <property type="component" value="Unassembled WGS sequence"/>
</dbReference>
<organism evidence="2 3">
    <name type="scientific">Helobdella robusta</name>
    <name type="common">Californian leech</name>
    <dbReference type="NCBI Taxonomy" id="6412"/>
    <lineage>
        <taxon>Eukaryota</taxon>
        <taxon>Metazoa</taxon>
        <taxon>Spiralia</taxon>
        <taxon>Lophotrochozoa</taxon>
        <taxon>Annelida</taxon>
        <taxon>Clitellata</taxon>
        <taxon>Hirudinea</taxon>
        <taxon>Rhynchobdellida</taxon>
        <taxon>Glossiphoniidae</taxon>
        <taxon>Helobdella</taxon>
    </lineage>
</organism>
<dbReference type="AlphaFoldDB" id="T1EWN4"/>
<reference evidence="1 3" key="2">
    <citation type="journal article" date="2013" name="Nature">
        <title>Insights into bilaterian evolution from three spiralian genomes.</title>
        <authorList>
            <person name="Simakov O."/>
            <person name="Marletaz F."/>
            <person name="Cho S.J."/>
            <person name="Edsinger-Gonzales E."/>
            <person name="Havlak P."/>
            <person name="Hellsten U."/>
            <person name="Kuo D.H."/>
            <person name="Larsson T."/>
            <person name="Lv J."/>
            <person name="Arendt D."/>
            <person name="Savage R."/>
            <person name="Osoegawa K."/>
            <person name="de Jong P."/>
            <person name="Grimwood J."/>
            <person name="Chapman J.A."/>
            <person name="Shapiro H."/>
            <person name="Aerts A."/>
            <person name="Otillar R.P."/>
            <person name="Terry A.Y."/>
            <person name="Boore J.L."/>
            <person name="Grigoriev I.V."/>
            <person name="Lindberg D.R."/>
            <person name="Seaver E.C."/>
            <person name="Weisblat D.A."/>
            <person name="Putnam N.H."/>
            <person name="Rokhsar D.S."/>
        </authorList>
    </citation>
    <scope>NUCLEOTIDE SEQUENCE</scope>
</reference>
<dbReference type="InterPro" id="IPR027124">
    <property type="entry name" value="Swc5/CFDP1/2"/>
</dbReference>
<evidence type="ECO:0000313" key="3">
    <source>
        <dbReference type="Proteomes" id="UP000015101"/>
    </source>
</evidence>
<dbReference type="OrthoDB" id="6253503at2759"/>
<name>T1EWN4_HELRO</name>
<proteinExistence type="predicted"/>
<dbReference type="EnsemblMetazoa" id="HelroT165369">
    <property type="protein sequence ID" value="HelroP165369"/>
    <property type="gene ID" value="HelroG165369"/>
</dbReference>
<dbReference type="PANTHER" id="PTHR23227">
    <property type="entry name" value="BUCENTAUR RELATED"/>
    <property type="match status" value="1"/>
</dbReference>
<dbReference type="KEGG" id="hro:HELRODRAFT_165369"/>
<dbReference type="GeneID" id="20200984"/>
<dbReference type="HOGENOM" id="CLU_1344582_0_0_1"/>
<gene>
    <name evidence="2" type="primary">20200984</name>
    <name evidence="1" type="ORF">HELRODRAFT_165369</name>
</gene>
<dbReference type="EMBL" id="KB097700">
    <property type="protein sequence ID" value="ESN91345.1"/>
    <property type="molecule type" value="Genomic_DNA"/>
</dbReference>
<reference evidence="2" key="3">
    <citation type="submission" date="2015-06" db="UniProtKB">
        <authorList>
            <consortium name="EnsemblMetazoa"/>
        </authorList>
    </citation>
    <scope>IDENTIFICATION</scope>
</reference>
<keyword evidence="3" id="KW-1185">Reference proteome</keyword>
<reference evidence="3" key="1">
    <citation type="submission" date="2012-12" db="EMBL/GenBank/DDBJ databases">
        <authorList>
            <person name="Hellsten U."/>
            <person name="Grimwood J."/>
            <person name="Chapman J.A."/>
            <person name="Shapiro H."/>
            <person name="Aerts A."/>
            <person name="Otillar R.P."/>
            <person name="Terry A.Y."/>
            <person name="Boore J.L."/>
            <person name="Simakov O."/>
            <person name="Marletaz F."/>
            <person name="Cho S.-J."/>
            <person name="Edsinger-Gonzales E."/>
            <person name="Havlak P."/>
            <person name="Kuo D.-H."/>
            <person name="Larsson T."/>
            <person name="Lv J."/>
            <person name="Arendt D."/>
            <person name="Savage R."/>
            <person name="Osoegawa K."/>
            <person name="de Jong P."/>
            <person name="Lindberg D.R."/>
            <person name="Seaver E.C."/>
            <person name="Weisblat D.A."/>
            <person name="Putnam N.H."/>
            <person name="Grigoriev I.V."/>
            <person name="Rokhsar D.S."/>
        </authorList>
    </citation>
    <scope>NUCLEOTIDE SEQUENCE</scope>
</reference>